<evidence type="ECO:0000256" key="6">
    <source>
        <dbReference type="ARBA" id="ARBA00022723"/>
    </source>
</evidence>
<dbReference type="Pfam" id="PF00730">
    <property type="entry name" value="HhH-GPD"/>
    <property type="match status" value="1"/>
</dbReference>
<dbReference type="Gene3D" id="1.10.340.30">
    <property type="entry name" value="Hypothetical protein, domain 2"/>
    <property type="match status" value="1"/>
</dbReference>
<dbReference type="GO" id="GO:0051539">
    <property type="term" value="F:4 iron, 4 sulfur cluster binding"/>
    <property type="evidence" value="ECO:0007669"/>
    <property type="project" value="UniProtKB-UniRule"/>
</dbReference>
<dbReference type="GO" id="GO:0032357">
    <property type="term" value="F:oxidized purine DNA binding"/>
    <property type="evidence" value="ECO:0007669"/>
    <property type="project" value="TreeGrafter"/>
</dbReference>
<dbReference type="Pfam" id="PF14815">
    <property type="entry name" value="NUDIX_4"/>
    <property type="match status" value="1"/>
</dbReference>
<organism evidence="16 17">
    <name type="scientific">Pocillopora damicornis</name>
    <name type="common">Cauliflower coral</name>
    <name type="synonym">Millepora damicornis</name>
    <dbReference type="NCBI Taxonomy" id="46731"/>
    <lineage>
        <taxon>Eukaryota</taxon>
        <taxon>Metazoa</taxon>
        <taxon>Cnidaria</taxon>
        <taxon>Anthozoa</taxon>
        <taxon>Hexacorallia</taxon>
        <taxon>Scleractinia</taxon>
        <taxon>Astrocoeniina</taxon>
        <taxon>Pocilloporidae</taxon>
        <taxon>Pocillopora</taxon>
    </lineage>
</organism>
<dbReference type="InterPro" id="IPR023170">
    <property type="entry name" value="HhH_base_excis_C"/>
</dbReference>
<dbReference type="InterPro" id="IPR015797">
    <property type="entry name" value="NUDIX_hydrolase-like_dom_sf"/>
</dbReference>
<comment type="catalytic activity">
    <reaction evidence="1 13">
        <text>Hydrolyzes free adenine bases from 7,8-dihydro-8-oxoguanine:adenine mismatched double-stranded DNA, leaving an apurinic site.</text>
        <dbReference type="EC" id="3.2.2.31"/>
    </reaction>
</comment>
<keyword evidence="11" id="KW-0234">DNA repair</keyword>
<keyword evidence="10" id="KW-0411">Iron-sulfur</keyword>
<keyword evidence="9 13" id="KW-0408">Iron</keyword>
<dbReference type="InterPro" id="IPR003265">
    <property type="entry name" value="HhH-GPD_domain"/>
</dbReference>
<comment type="caution">
    <text evidence="16">The sequence shown here is derived from an EMBL/GenBank/DDBJ whole genome shotgun (WGS) entry which is preliminary data.</text>
</comment>
<dbReference type="CDD" id="cd00056">
    <property type="entry name" value="ENDO3c"/>
    <property type="match status" value="1"/>
</dbReference>
<dbReference type="AlphaFoldDB" id="A0A3M6TSP8"/>
<dbReference type="InterPro" id="IPR044298">
    <property type="entry name" value="MIG/MutY"/>
</dbReference>
<evidence type="ECO:0000256" key="3">
    <source>
        <dbReference type="ARBA" id="ARBA00012045"/>
    </source>
</evidence>
<feature type="domain" description="Nudix hydrolase" evidence="15">
    <location>
        <begin position="310"/>
        <end position="447"/>
    </location>
</feature>
<dbReference type="CDD" id="cd03431">
    <property type="entry name" value="NUDIX_DNA_Glycosylase_C-MutY"/>
    <property type="match status" value="1"/>
</dbReference>
<dbReference type="PANTHER" id="PTHR42944">
    <property type="entry name" value="ADENINE DNA GLYCOSYLASE"/>
    <property type="match status" value="1"/>
</dbReference>
<dbReference type="GO" id="GO:0006284">
    <property type="term" value="P:base-excision repair"/>
    <property type="evidence" value="ECO:0007669"/>
    <property type="project" value="UniProtKB-UniRule"/>
</dbReference>
<dbReference type="GO" id="GO:0005634">
    <property type="term" value="C:nucleus"/>
    <property type="evidence" value="ECO:0007669"/>
    <property type="project" value="TreeGrafter"/>
</dbReference>
<evidence type="ECO:0000256" key="4">
    <source>
        <dbReference type="ARBA" id="ARBA00022023"/>
    </source>
</evidence>
<keyword evidence="17" id="KW-1185">Reference proteome</keyword>
<protein>
    <recommendedName>
        <fullName evidence="4 13">Adenine DNA glycosylase</fullName>
        <ecNumber evidence="3 13">3.2.2.31</ecNumber>
    </recommendedName>
</protein>
<dbReference type="SMR" id="A0A3M6TSP8"/>
<comment type="function">
    <text evidence="13">Adenine glycosylase active on G-A mispairs.</text>
</comment>
<evidence type="ECO:0000256" key="11">
    <source>
        <dbReference type="ARBA" id="ARBA00023204"/>
    </source>
</evidence>
<comment type="cofactor">
    <cofactor evidence="13">
        <name>[4Fe-4S] cluster</name>
        <dbReference type="ChEBI" id="CHEBI:49883"/>
    </cofactor>
    <text evidence="13">Binds 1 [4Fe-4S] cluster.</text>
</comment>
<dbReference type="Gene3D" id="3.90.79.10">
    <property type="entry name" value="Nucleoside Triphosphate Pyrophosphohydrolase"/>
    <property type="match status" value="1"/>
</dbReference>
<evidence type="ECO:0000256" key="7">
    <source>
        <dbReference type="ARBA" id="ARBA00022763"/>
    </source>
</evidence>
<dbReference type="InterPro" id="IPR000086">
    <property type="entry name" value="NUDIX_hydrolase_dom"/>
</dbReference>
<feature type="compositionally biased region" description="Basic and acidic residues" evidence="14">
    <location>
        <begin position="468"/>
        <end position="489"/>
    </location>
</feature>
<evidence type="ECO:0000256" key="5">
    <source>
        <dbReference type="ARBA" id="ARBA00022485"/>
    </source>
</evidence>
<evidence type="ECO:0000256" key="10">
    <source>
        <dbReference type="ARBA" id="ARBA00023014"/>
    </source>
</evidence>
<evidence type="ECO:0000256" key="1">
    <source>
        <dbReference type="ARBA" id="ARBA00000843"/>
    </source>
</evidence>
<evidence type="ECO:0000259" key="15">
    <source>
        <dbReference type="PROSITE" id="PS51462"/>
    </source>
</evidence>
<dbReference type="PROSITE" id="PS01155">
    <property type="entry name" value="ENDONUCLEASE_III_2"/>
    <property type="match status" value="1"/>
</dbReference>
<evidence type="ECO:0000256" key="9">
    <source>
        <dbReference type="ARBA" id="ARBA00023004"/>
    </source>
</evidence>
<keyword evidence="5" id="KW-0004">4Fe-4S</keyword>
<dbReference type="SUPFAM" id="SSF48150">
    <property type="entry name" value="DNA-glycosylase"/>
    <property type="match status" value="1"/>
</dbReference>
<evidence type="ECO:0000256" key="13">
    <source>
        <dbReference type="RuleBase" id="RU365096"/>
    </source>
</evidence>
<accession>A0A3M6TSP8</accession>
<dbReference type="PANTHER" id="PTHR42944:SF1">
    <property type="entry name" value="ADENINE DNA GLYCOSYLASE"/>
    <property type="match status" value="1"/>
</dbReference>
<dbReference type="SMART" id="SM00478">
    <property type="entry name" value="ENDO3c"/>
    <property type="match status" value="1"/>
</dbReference>
<dbReference type="FunFam" id="1.10.1670.10:FF:000002">
    <property type="entry name" value="Adenine DNA glycosylase"/>
    <property type="match status" value="1"/>
</dbReference>
<dbReference type="STRING" id="46731.A0A3M6TSP8"/>
<gene>
    <name evidence="16" type="ORF">pdam_00011201</name>
</gene>
<dbReference type="EC" id="3.2.2.31" evidence="3 13"/>
<keyword evidence="7 13" id="KW-0227">DNA damage</keyword>
<keyword evidence="8" id="KW-0378">Hydrolase</keyword>
<sequence length="489" mass="55895">MSKFKKETESKNKCVELVGSEDHTHDFTVDEIQRIRANLLTWYDKNCRKLPWRELASQPDLNRRAYAVWVSEVMLQQTQVATVKEYYIRWMEKWPTVEHLSRASLEEVNEMWSGLGYYSRAKRLHDGAKKVVEKMKGNIPSTASELLKELPGVGKYTAGAIASISFGECTGIVDGNVIRVLSRLCGIGAVSSSTQAERKFWELSHKLVPQDRPGEFNQALMEFGATLCTPQAPRCHVCPLQRDCSALKQVVKQDTPVSILHKEKGLTSSNGIKVDKHVDIEECILCLPSSLWKPSLGVCNYPQKPKRKQPKEETLAVVVIKHDMEVGSHFLLTQRPKTGLLAGLWDFPNVAVESNQSDAYMFTTLCNFLENNLGITLKQRTQKRIAEVFHKFSHVHHKYMVFSYEHPEIKHLLQTSQEKSKIRWITREDLDTAALSTAMRKVFTAFEMHNSGENEKQAKVDRKRKRPNSHDGRKQMVLDGFLKSKDQQK</sequence>
<dbReference type="GO" id="GO:0006298">
    <property type="term" value="P:mismatch repair"/>
    <property type="evidence" value="ECO:0007669"/>
    <property type="project" value="TreeGrafter"/>
</dbReference>
<dbReference type="GO" id="GO:0035485">
    <property type="term" value="F:adenine/guanine mispair binding"/>
    <property type="evidence" value="ECO:0007669"/>
    <property type="project" value="TreeGrafter"/>
</dbReference>
<feature type="region of interest" description="Disordered" evidence="14">
    <location>
        <begin position="453"/>
        <end position="489"/>
    </location>
</feature>
<dbReference type="GO" id="GO:0000701">
    <property type="term" value="F:purine-specific mismatch base pair DNA N-glycosylase activity"/>
    <property type="evidence" value="ECO:0007669"/>
    <property type="project" value="UniProtKB-EC"/>
</dbReference>
<comment type="similarity">
    <text evidence="2 13">Belongs to the Nth/MutY family.</text>
</comment>
<keyword evidence="12 13" id="KW-0326">Glycosidase</keyword>
<dbReference type="GO" id="GO:0046872">
    <property type="term" value="F:metal ion binding"/>
    <property type="evidence" value="ECO:0007669"/>
    <property type="project" value="UniProtKB-UniRule"/>
</dbReference>
<evidence type="ECO:0000256" key="14">
    <source>
        <dbReference type="SAM" id="MobiDB-lite"/>
    </source>
</evidence>
<dbReference type="FunFam" id="1.10.340.30:FF:000002">
    <property type="entry name" value="Adenine DNA glycosylase"/>
    <property type="match status" value="1"/>
</dbReference>
<evidence type="ECO:0000313" key="17">
    <source>
        <dbReference type="Proteomes" id="UP000275408"/>
    </source>
</evidence>
<evidence type="ECO:0000256" key="8">
    <source>
        <dbReference type="ARBA" id="ARBA00022801"/>
    </source>
</evidence>
<dbReference type="InterPro" id="IPR004036">
    <property type="entry name" value="Endonuclease-III-like_CS2"/>
</dbReference>
<name>A0A3M6TSP8_POCDA</name>
<dbReference type="PROSITE" id="PS51462">
    <property type="entry name" value="NUDIX"/>
    <property type="match status" value="1"/>
</dbReference>
<evidence type="ECO:0000313" key="16">
    <source>
        <dbReference type="EMBL" id="RMX44423.1"/>
    </source>
</evidence>
<dbReference type="EMBL" id="RCHS01002988">
    <property type="protein sequence ID" value="RMX44423.1"/>
    <property type="molecule type" value="Genomic_DNA"/>
</dbReference>
<evidence type="ECO:0000256" key="2">
    <source>
        <dbReference type="ARBA" id="ARBA00008343"/>
    </source>
</evidence>
<dbReference type="GO" id="GO:0034039">
    <property type="term" value="F:8-oxo-7,8-dihydroguanine DNA N-glycosylase activity"/>
    <property type="evidence" value="ECO:0007669"/>
    <property type="project" value="TreeGrafter"/>
</dbReference>
<dbReference type="Proteomes" id="UP000275408">
    <property type="component" value="Unassembled WGS sequence"/>
</dbReference>
<reference evidence="16 17" key="1">
    <citation type="journal article" date="2018" name="Sci. Rep.">
        <title>Comparative analysis of the Pocillopora damicornis genome highlights role of immune system in coral evolution.</title>
        <authorList>
            <person name="Cunning R."/>
            <person name="Bay R.A."/>
            <person name="Gillette P."/>
            <person name="Baker A.C."/>
            <person name="Traylor-Knowles N."/>
        </authorList>
    </citation>
    <scope>NUCLEOTIDE SEQUENCE [LARGE SCALE GENOMIC DNA]</scope>
    <source>
        <strain evidence="16">RSMAS</strain>
        <tissue evidence="16">Whole animal</tissue>
    </source>
</reference>
<dbReference type="SUPFAM" id="SSF55811">
    <property type="entry name" value="Nudix"/>
    <property type="match status" value="1"/>
</dbReference>
<keyword evidence="6" id="KW-0479">Metal-binding</keyword>
<dbReference type="OrthoDB" id="10248838at2759"/>
<dbReference type="Gene3D" id="1.10.1670.10">
    <property type="entry name" value="Helix-hairpin-Helix base-excision DNA repair enzymes (C-terminal)"/>
    <property type="match status" value="1"/>
</dbReference>
<proteinExistence type="inferred from homology"/>
<dbReference type="InterPro" id="IPR029119">
    <property type="entry name" value="MutY_C"/>
</dbReference>
<dbReference type="InterPro" id="IPR011257">
    <property type="entry name" value="DNA_glycosylase"/>
</dbReference>
<dbReference type="OMA" id="CRPGDFN"/>
<evidence type="ECO:0000256" key="12">
    <source>
        <dbReference type="ARBA" id="ARBA00023295"/>
    </source>
</evidence>